<dbReference type="GO" id="GO:0047330">
    <property type="term" value="F:polyphosphate-glucose phosphotransferase activity"/>
    <property type="evidence" value="ECO:0007669"/>
    <property type="project" value="UniProtKB-EC"/>
</dbReference>
<comment type="caution">
    <text evidence="2">The sequence shown here is derived from an EMBL/GenBank/DDBJ whole genome shotgun (WGS) entry which is preliminary data.</text>
</comment>
<reference evidence="2 3" key="1">
    <citation type="journal article" date="2018" name="Sci. Rep.">
        <title>A novel species of the marine cyanobacterium Acaryochloris with a unique pigment content and lifestyle.</title>
        <authorList>
            <person name="Partensky F."/>
            <person name="Six C."/>
            <person name="Ratin M."/>
            <person name="Garczarek L."/>
            <person name="Vaulot D."/>
            <person name="Probert I."/>
            <person name="Calteau A."/>
            <person name="Gourvil P."/>
            <person name="Marie D."/>
            <person name="Grebert T."/>
            <person name="Bouchier C."/>
            <person name="Le Panse S."/>
            <person name="Gachenot M."/>
            <person name="Rodriguez F."/>
            <person name="Garrido J.L."/>
        </authorList>
    </citation>
    <scope>NUCLEOTIDE SEQUENCE [LARGE SCALE GENOMIC DNA]</scope>
    <source>
        <strain evidence="2 3">RCC1774</strain>
    </source>
</reference>
<dbReference type="EC" id="2.7.1.63" evidence="2"/>
<dbReference type="InterPro" id="IPR043129">
    <property type="entry name" value="ATPase_NBD"/>
</dbReference>
<dbReference type="CDD" id="cd24058">
    <property type="entry name" value="ASKHA_NBD_ROK_PPGK"/>
    <property type="match status" value="1"/>
</dbReference>
<dbReference type="OrthoDB" id="9810372at2"/>
<dbReference type="SUPFAM" id="SSF53067">
    <property type="entry name" value="Actin-like ATPase domain"/>
    <property type="match status" value="1"/>
</dbReference>
<evidence type="ECO:0000313" key="2">
    <source>
        <dbReference type="EMBL" id="PZD70306.1"/>
    </source>
</evidence>
<dbReference type="Pfam" id="PF00480">
    <property type="entry name" value="ROK"/>
    <property type="match status" value="1"/>
</dbReference>
<protein>
    <submittedName>
        <fullName evidence="2">Polyphosphate glucokinase</fullName>
        <ecNumber evidence="2">2.7.1.63</ecNumber>
    </submittedName>
</protein>
<comment type="similarity">
    <text evidence="1">Belongs to the ROK (NagC/XylR) family.</text>
</comment>
<sequence>MTDAETQPLQVLSVDIGGSGIKAMVLNETGKPITERNRIKTPHPPTPDAVLDVIAQLATEQGAFEQVSVGFPGVVQHGVTKTAVNLTAEWLGFDLATALSKRLGKPVRVANDADIQGYGAISGKGVELVLTLGTGFGSALFVNGHLVPNLEMAHHPFQKQKTYEQQLGRKALKKKGNKTWNRNLAKAIANLERLFSYDQLYIGGGEAKRINIDLPPNVTMVSNEAGILGGIALWGDSGAD</sequence>
<accession>A0A2W1J807</accession>
<organism evidence="2 3">
    <name type="scientific">Acaryochloris thomasi RCC1774</name>
    <dbReference type="NCBI Taxonomy" id="1764569"/>
    <lineage>
        <taxon>Bacteria</taxon>
        <taxon>Bacillati</taxon>
        <taxon>Cyanobacteriota</taxon>
        <taxon>Cyanophyceae</taxon>
        <taxon>Acaryochloridales</taxon>
        <taxon>Acaryochloridaceae</taxon>
        <taxon>Acaryochloris</taxon>
        <taxon>Acaryochloris thomasi</taxon>
    </lineage>
</organism>
<dbReference type="AlphaFoldDB" id="A0A2W1J807"/>
<keyword evidence="3" id="KW-1185">Reference proteome</keyword>
<keyword evidence="2" id="KW-0418">Kinase</keyword>
<dbReference type="Gene3D" id="3.30.420.40">
    <property type="match status" value="2"/>
</dbReference>
<dbReference type="EMBL" id="PQWO01000044">
    <property type="protein sequence ID" value="PZD70306.1"/>
    <property type="molecule type" value="Genomic_DNA"/>
</dbReference>
<dbReference type="Proteomes" id="UP000248857">
    <property type="component" value="Unassembled WGS sequence"/>
</dbReference>
<dbReference type="PANTHER" id="PTHR18964">
    <property type="entry name" value="ROK (REPRESSOR, ORF, KINASE) FAMILY"/>
    <property type="match status" value="1"/>
</dbReference>
<keyword evidence="2" id="KW-0808">Transferase</keyword>
<dbReference type="InterPro" id="IPR000600">
    <property type="entry name" value="ROK"/>
</dbReference>
<evidence type="ECO:0000313" key="3">
    <source>
        <dbReference type="Proteomes" id="UP000248857"/>
    </source>
</evidence>
<evidence type="ECO:0000256" key="1">
    <source>
        <dbReference type="ARBA" id="ARBA00006479"/>
    </source>
</evidence>
<proteinExistence type="inferred from homology"/>
<dbReference type="RefSeq" id="WP_110989136.1">
    <property type="nucleotide sequence ID" value="NZ_CAWNWM010000044.1"/>
</dbReference>
<name>A0A2W1J807_9CYAN</name>
<gene>
    <name evidence="2" type="primary">ppgK</name>
    <name evidence="2" type="ORF">C1752_14302</name>
</gene>